<protein>
    <submittedName>
        <fullName evidence="13">BA75_04452T0</fullName>
    </submittedName>
</protein>
<reference evidence="13 14" key="1">
    <citation type="submission" date="2016-02" db="EMBL/GenBank/DDBJ databases">
        <title>Comparative genomic and transcriptomic foundation for Pichia pastoris.</title>
        <authorList>
            <person name="Love K.R."/>
            <person name="Shah K.A."/>
            <person name="Whittaker C.A."/>
            <person name="Wu J."/>
            <person name="Bartlett M.C."/>
            <person name="Ma D."/>
            <person name="Leeson R.L."/>
            <person name="Priest M."/>
            <person name="Young S.K."/>
            <person name="Love J.C."/>
        </authorList>
    </citation>
    <scope>NUCLEOTIDE SEQUENCE [LARGE SCALE GENOMIC DNA]</scope>
    <source>
        <strain evidence="13 14">ATCC 28485</strain>
    </source>
</reference>
<dbReference type="Pfam" id="PF00307">
    <property type="entry name" value="CH"/>
    <property type="match status" value="1"/>
</dbReference>
<keyword evidence="6" id="KW-0498">Mitosis</keyword>
<dbReference type="InterPro" id="IPR036872">
    <property type="entry name" value="CH_dom_sf"/>
</dbReference>
<dbReference type="GO" id="GO:0051301">
    <property type="term" value="P:cell division"/>
    <property type="evidence" value="ECO:0007669"/>
    <property type="project" value="UniProtKB-KW"/>
</dbReference>
<comment type="similarity">
    <text evidence="2">Belongs to the MAPRE family.</text>
</comment>
<dbReference type="Proteomes" id="UP000094565">
    <property type="component" value="Chromosome 4"/>
</dbReference>
<dbReference type="GO" id="GO:0007010">
    <property type="term" value="P:cytoskeleton organization"/>
    <property type="evidence" value="ECO:0007669"/>
    <property type="project" value="UniProtKB-ARBA"/>
</dbReference>
<dbReference type="Pfam" id="PF03271">
    <property type="entry name" value="EB1"/>
    <property type="match status" value="1"/>
</dbReference>
<feature type="domain" description="Calponin-homology (CH)" evidence="11">
    <location>
        <begin position="4"/>
        <end position="105"/>
    </location>
</feature>
<dbReference type="OrthoDB" id="2119228at2759"/>
<dbReference type="PROSITE" id="PS50021">
    <property type="entry name" value="CH"/>
    <property type="match status" value="1"/>
</dbReference>
<evidence type="ECO:0000256" key="10">
    <source>
        <dbReference type="SAM" id="MobiDB-lite"/>
    </source>
</evidence>
<dbReference type="GO" id="GO:0051010">
    <property type="term" value="F:microtubule plus-end binding"/>
    <property type="evidence" value="ECO:0007669"/>
    <property type="project" value="UniProtKB-ARBA"/>
</dbReference>
<feature type="compositionally biased region" description="Polar residues" evidence="10">
    <location>
        <begin position="162"/>
        <end position="175"/>
    </location>
</feature>
<dbReference type="GO" id="GO:0051233">
    <property type="term" value="C:spindle midzone"/>
    <property type="evidence" value="ECO:0007669"/>
    <property type="project" value="UniProtKB-ARBA"/>
</dbReference>
<feature type="compositionally biased region" description="Polar residues" evidence="10">
    <location>
        <begin position="119"/>
        <end position="142"/>
    </location>
</feature>
<evidence type="ECO:0000256" key="4">
    <source>
        <dbReference type="ARBA" id="ARBA00022618"/>
    </source>
</evidence>
<dbReference type="InterPro" id="IPR004953">
    <property type="entry name" value="EB1_C"/>
</dbReference>
<dbReference type="PANTHER" id="PTHR10623">
    <property type="entry name" value="MICROTUBULE-ASSOCIATED PROTEIN RP/EB FAMILY MEMBER"/>
    <property type="match status" value="1"/>
</dbReference>
<evidence type="ECO:0000313" key="13">
    <source>
        <dbReference type="EMBL" id="ANZ77844.1"/>
    </source>
</evidence>
<evidence type="ECO:0000259" key="12">
    <source>
        <dbReference type="PROSITE" id="PS51230"/>
    </source>
</evidence>
<dbReference type="EMBL" id="CP014587">
    <property type="protein sequence ID" value="ANZ77844.1"/>
    <property type="molecule type" value="Genomic_DNA"/>
</dbReference>
<keyword evidence="5 9" id="KW-0493">Microtubule</keyword>
<dbReference type="GO" id="GO:0030473">
    <property type="term" value="P:nuclear migration along microtubule"/>
    <property type="evidence" value="ECO:0007669"/>
    <property type="project" value="UniProtKB-ARBA"/>
</dbReference>
<dbReference type="SUPFAM" id="SSF140612">
    <property type="entry name" value="EB1 dimerisation domain-like"/>
    <property type="match status" value="1"/>
</dbReference>
<evidence type="ECO:0000256" key="9">
    <source>
        <dbReference type="PROSITE-ProRule" id="PRU00576"/>
    </source>
</evidence>
<dbReference type="InterPro" id="IPR036133">
    <property type="entry name" value="EB1_C_sf"/>
</dbReference>
<evidence type="ECO:0000256" key="3">
    <source>
        <dbReference type="ARBA" id="ARBA00022490"/>
    </source>
</evidence>
<keyword evidence="14" id="KW-1185">Reference proteome</keyword>
<accession>A0A1B2JIH2</accession>
<evidence type="ECO:0000256" key="5">
    <source>
        <dbReference type="ARBA" id="ARBA00022701"/>
    </source>
</evidence>
<dbReference type="InterPro" id="IPR001715">
    <property type="entry name" value="CH_dom"/>
</dbReference>
<dbReference type="Gene3D" id="1.20.5.1430">
    <property type="match status" value="1"/>
</dbReference>
<feature type="domain" description="EB1 C-terminal" evidence="12">
    <location>
        <begin position="183"/>
        <end position="266"/>
    </location>
</feature>
<evidence type="ECO:0000313" key="14">
    <source>
        <dbReference type="Proteomes" id="UP000094565"/>
    </source>
</evidence>
<dbReference type="FunFam" id="1.10.418.10:FF:000028">
    <property type="entry name" value="RP/EB family microtubule-associated protein"/>
    <property type="match status" value="1"/>
</dbReference>
<evidence type="ECO:0000256" key="1">
    <source>
        <dbReference type="ARBA" id="ARBA00004245"/>
    </source>
</evidence>
<keyword evidence="3" id="KW-0963">Cytoplasm</keyword>
<proteinExistence type="inferred from homology"/>
<dbReference type="PROSITE" id="PS51230">
    <property type="entry name" value="EB1_C"/>
    <property type="match status" value="1"/>
</dbReference>
<organism evidence="13 14">
    <name type="scientific">Komagataella pastoris</name>
    <name type="common">Yeast</name>
    <name type="synonym">Pichia pastoris</name>
    <dbReference type="NCBI Taxonomy" id="4922"/>
    <lineage>
        <taxon>Eukaryota</taxon>
        <taxon>Fungi</taxon>
        <taxon>Dikarya</taxon>
        <taxon>Ascomycota</taxon>
        <taxon>Saccharomycotina</taxon>
        <taxon>Pichiomycetes</taxon>
        <taxon>Pichiales</taxon>
        <taxon>Pichiaceae</taxon>
        <taxon>Komagataella</taxon>
    </lineage>
</organism>
<dbReference type="InterPro" id="IPR027328">
    <property type="entry name" value="MAPRE"/>
</dbReference>
<evidence type="ECO:0000256" key="8">
    <source>
        <dbReference type="ARBA" id="ARBA00023306"/>
    </source>
</evidence>
<comment type="subcellular location">
    <subcellularLocation>
        <location evidence="1">Cytoplasm</location>
        <location evidence="1">Cytoskeleton</location>
    </subcellularLocation>
</comment>
<dbReference type="SUPFAM" id="SSF47576">
    <property type="entry name" value="Calponin-homology domain, CH-domain"/>
    <property type="match status" value="1"/>
</dbReference>
<sequence length="299" mass="34266">MVIPESRSELLSWLNATLDLNYTKIEQCGTGAAYCQVIDSIYHDLPMAKVNFQGNSEYDYMKNYKILQAGFTRHKITRNIPVDRLVKCRFQDNLEFLQWIKKYWMENKDETEYDPIAGRSSSMNRGVSTANTAIGRTSTSTTKKIEPRSTLPPTDPNRKKSSNLNNPRLRGTNSHSASVINKEVYELKSQVVSLSEELEEYQIVNGGLESERNFYFNKLREIEILAQSSMDILNAKDMSGTENIDVTSLLKQVQEILYSTEEGFKIPDDNDENDENIQPSTVLETPRKEDISMLNEETF</sequence>
<evidence type="ECO:0000256" key="6">
    <source>
        <dbReference type="ARBA" id="ARBA00022776"/>
    </source>
</evidence>
<keyword evidence="4" id="KW-0132">Cell division</keyword>
<name>A0A1B2JIH2_PICPA</name>
<keyword evidence="7" id="KW-0206">Cytoskeleton</keyword>
<dbReference type="GO" id="GO:0035372">
    <property type="term" value="P:protein localization to microtubule"/>
    <property type="evidence" value="ECO:0007669"/>
    <property type="project" value="UniProtKB-ARBA"/>
</dbReference>
<evidence type="ECO:0000259" key="11">
    <source>
        <dbReference type="PROSITE" id="PS50021"/>
    </source>
</evidence>
<evidence type="ECO:0000256" key="7">
    <source>
        <dbReference type="ARBA" id="ARBA00023212"/>
    </source>
</evidence>
<dbReference type="GO" id="GO:0072686">
    <property type="term" value="C:mitotic spindle"/>
    <property type="evidence" value="ECO:0007669"/>
    <property type="project" value="UniProtKB-ARBA"/>
</dbReference>
<dbReference type="Gene3D" id="1.10.418.10">
    <property type="entry name" value="Calponin-like domain"/>
    <property type="match status" value="1"/>
</dbReference>
<feature type="region of interest" description="Disordered" evidence="10">
    <location>
        <begin position="115"/>
        <end position="175"/>
    </location>
</feature>
<keyword evidence="8" id="KW-0131">Cell cycle</keyword>
<evidence type="ECO:0000256" key="2">
    <source>
        <dbReference type="ARBA" id="ARBA00010729"/>
    </source>
</evidence>
<gene>
    <name evidence="13" type="primary">BIM1</name>
    <name evidence="13" type="ORF">ATY40_BA7504452</name>
</gene>
<dbReference type="GO" id="GO:0035371">
    <property type="term" value="C:microtubule plus-end"/>
    <property type="evidence" value="ECO:0007669"/>
    <property type="project" value="UniProtKB-ARBA"/>
</dbReference>
<dbReference type="AlphaFoldDB" id="A0A1B2JIH2"/>